<name>A0AA40BRN8_9PEZI</name>
<evidence type="ECO:0000313" key="2">
    <source>
        <dbReference type="Proteomes" id="UP001172159"/>
    </source>
</evidence>
<dbReference type="Proteomes" id="UP001172159">
    <property type="component" value="Unassembled WGS sequence"/>
</dbReference>
<reference evidence="1" key="1">
    <citation type="submission" date="2023-06" db="EMBL/GenBank/DDBJ databases">
        <title>Genome-scale phylogeny and comparative genomics of the fungal order Sordariales.</title>
        <authorList>
            <consortium name="Lawrence Berkeley National Laboratory"/>
            <person name="Hensen N."/>
            <person name="Bonometti L."/>
            <person name="Westerberg I."/>
            <person name="Brannstrom I.O."/>
            <person name="Guillou S."/>
            <person name="Cros-Aarteil S."/>
            <person name="Calhoun S."/>
            <person name="Haridas S."/>
            <person name="Kuo A."/>
            <person name="Mondo S."/>
            <person name="Pangilinan J."/>
            <person name="Riley R."/>
            <person name="Labutti K."/>
            <person name="Andreopoulos B."/>
            <person name="Lipzen A."/>
            <person name="Chen C."/>
            <person name="Yanf M."/>
            <person name="Daum C."/>
            <person name="Ng V."/>
            <person name="Clum A."/>
            <person name="Steindorff A."/>
            <person name="Ohm R."/>
            <person name="Martin F."/>
            <person name="Silar P."/>
            <person name="Natvig D."/>
            <person name="Lalanne C."/>
            <person name="Gautier V."/>
            <person name="Ament-Velasquez S.L."/>
            <person name="Kruys A."/>
            <person name="Hutchinson M.I."/>
            <person name="Powell A.J."/>
            <person name="Barry K."/>
            <person name="Miller A.N."/>
            <person name="Grigoriev I.V."/>
            <person name="Debuchy R."/>
            <person name="Gladieux P."/>
            <person name="Thoren M.H."/>
            <person name="Johannesson H."/>
        </authorList>
    </citation>
    <scope>NUCLEOTIDE SEQUENCE</scope>
    <source>
        <strain evidence="1">CBS 540.89</strain>
    </source>
</reference>
<keyword evidence="2" id="KW-1185">Reference proteome</keyword>
<comment type="caution">
    <text evidence="1">The sequence shown here is derived from an EMBL/GenBank/DDBJ whole genome shotgun (WGS) entry which is preliminary data.</text>
</comment>
<accession>A0AA40BRN8</accession>
<dbReference type="AlphaFoldDB" id="A0AA40BRN8"/>
<dbReference type="EMBL" id="JAUKTV010000004">
    <property type="protein sequence ID" value="KAK0739171.1"/>
    <property type="molecule type" value="Genomic_DNA"/>
</dbReference>
<proteinExistence type="predicted"/>
<organism evidence="1 2">
    <name type="scientific">Apiosordaria backusii</name>
    <dbReference type="NCBI Taxonomy" id="314023"/>
    <lineage>
        <taxon>Eukaryota</taxon>
        <taxon>Fungi</taxon>
        <taxon>Dikarya</taxon>
        <taxon>Ascomycota</taxon>
        <taxon>Pezizomycotina</taxon>
        <taxon>Sordariomycetes</taxon>
        <taxon>Sordariomycetidae</taxon>
        <taxon>Sordariales</taxon>
        <taxon>Lasiosphaeriaceae</taxon>
        <taxon>Apiosordaria</taxon>
    </lineage>
</organism>
<gene>
    <name evidence="1" type="ORF">B0T21DRAFT_138131</name>
</gene>
<evidence type="ECO:0000313" key="1">
    <source>
        <dbReference type="EMBL" id="KAK0739171.1"/>
    </source>
</evidence>
<protein>
    <submittedName>
        <fullName evidence="1">Uncharacterized protein</fullName>
    </submittedName>
</protein>
<sequence length="208" mass="24630">MSNRQNVSNPRLRRVNATGFRLNHRRECIMRAKVLPEYPYTEGVTYEAFYSRHHRLNYIWKDTVTALGWHTLPPAPSRTINPRGGVFKPIGWIDLYLQQPNSPFDWKFIRFHVVDEPLNFDLIIGEVSCAELLGEAFDFEQFNRGPEEYERQRQYAYALWEQQQLEALTLEGQEPSWPRAGNWMEGAVQVPDGQWNQYDYHGEEMEFD</sequence>